<protein>
    <submittedName>
        <fullName evidence="1">Uncharacterized protein</fullName>
    </submittedName>
</protein>
<dbReference type="AlphaFoldDB" id="A0A8S9NXI6"/>
<comment type="caution">
    <text evidence="1">The sequence shown here is derived from an EMBL/GenBank/DDBJ whole genome shotgun (WGS) entry which is preliminary data.</text>
</comment>
<reference evidence="1" key="1">
    <citation type="submission" date="2019-12" db="EMBL/GenBank/DDBJ databases">
        <title>Genome sequencing and annotation of Brassica cretica.</title>
        <authorList>
            <person name="Studholme D.J."/>
            <person name="Sarris P."/>
        </authorList>
    </citation>
    <scope>NUCLEOTIDE SEQUENCE</scope>
    <source>
        <strain evidence="1">PFS-109/04</strain>
        <tissue evidence="1">Leaf</tissue>
    </source>
</reference>
<evidence type="ECO:0000313" key="1">
    <source>
        <dbReference type="EMBL" id="KAF3508446.1"/>
    </source>
</evidence>
<accession>A0A8S9NXI6</accession>
<dbReference type="Proteomes" id="UP000712600">
    <property type="component" value="Unassembled WGS sequence"/>
</dbReference>
<gene>
    <name evidence="1" type="ORF">F2Q69_00005927</name>
</gene>
<proteinExistence type="predicted"/>
<evidence type="ECO:0000313" key="2">
    <source>
        <dbReference type="Proteomes" id="UP000712600"/>
    </source>
</evidence>
<sequence length="211" mass="23962">MLGMFCGGLVFPPSHSGFKEIPYPLDREDSDRRGHGLWLSITRRGNVTVTRRTVGCRAVTRRTVGPRSVESSFFWPLWFPLLEAISWQEAKSNLVTVAGRGRQLTESWSKFCDSDQIVPNPSRSASGPWCWVGQDEKLKVEGVRGQTQTRTERRETDSENWVVVWTGQMAGNKTSWERTSSVFWEKGDREGFKESGQVRIMGSQSVMAEQQ</sequence>
<dbReference type="EMBL" id="QGKX02001521">
    <property type="protein sequence ID" value="KAF3508446.1"/>
    <property type="molecule type" value="Genomic_DNA"/>
</dbReference>
<name>A0A8S9NXI6_BRACR</name>
<organism evidence="1 2">
    <name type="scientific">Brassica cretica</name>
    <name type="common">Mustard</name>
    <dbReference type="NCBI Taxonomy" id="69181"/>
    <lineage>
        <taxon>Eukaryota</taxon>
        <taxon>Viridiplantae</taxon>
        <taxon>Streptophyta</taxon>
        <taxon>Embryophyta</taxon>
        <taxon>Tracheophyta</taxon>
        <taxon>Spermatophyta</taxon>
        <taxon>Magnoliopsida</taxon>
        <taxon>eudicotyledons</taxon>
        <taxon>Gunneridae</taxon>
        <taxon>Pentapetalae</taxon>
        <taxon>rosids</taxon>
        <taxon>malvids</taxon>
        <taxon>Brassicales</taxon>
        <taxon>Brassicaceae</taxon>
        <taxon>Brassiceae</taxon>
        <taxon>Brassica</taxon>
    </lineage>
</organism>